<evidence type="ECO:0000256" key="1">
    <source>
        <dbReference type="ARBA" id="ARBA00004653"/>
    </source>
</evidence>
<dbReference type="GO" id="GO:0005829">
    <property type="term" value="C:cytosol"/>
    <property type="evidence" value="ECO:0007669"/>
    <property type="project" value="GOC"/>
</dbReference>
<feature type="transmembrane region" description="Helical" evidence="7">
    <location>
        <begin position="147"/>
        <end position="165"/>
    </location>
</feature>
<dbReference type="PANTHER" id="PTHR21493">
    <property type="entry name" value="CGI-141-RELATED/LIPASE CONTAINING PROTEIN"/>
    <property type="match status" value="1"/>
</dbReference>
<dbReference type="InterPro" id="IPR045176">
    <property type="entry name" value="Got1"/>
</dbReference>
<dbReference type="AlphaFoldDB" id="A0A7S1SCJ8"/>
<dbReference type="Pfam" id="PF04178">
    <property type="entry name" value="Got1"/>
    <property type="match status" value="1"/>
</dbReference>
<comment type="subcellular location">
    <subcellularLocation>
        <location evidence="1">Golgi apparatus membrane</location>
        <topology evidence="1">Multi-pass membrane protein</topology>
    </subcellularLocation>
</comment>
<protein>
    <recommendedName>
        <fullName evidence="9">Vesicle transport protein</fullName>
    </recommendedName>
</protein>
<keyword evidence="4" id="KW-0333">Golgi apparatus</keyword>
<gene>
    <name evidence="8" type="ORF">ACAT0790_LOCUS67688</name>
</gene>
<evidence type="ECO:0000256" key="2">
    <source>
        <dbReference type="ARBA" id="ARBA00022692"/>
    </source>
</evidence>
<keyword evidence="3 7" id="KW-1133">Transmembrane helix</keyword>
<organism evidence="8">
    <name type="scientific">Alexandrium catenella</name>
    <name type="common">Red tide dinoflagellate</name>
    <name type="synonym">Gonyaulax catenella</name>
    <dbReference type="NCBI Taxonomy" id="2925"/>
    <lineage>
        <taxon>Eukaryota</taxon>
        <taxon>Sar</taxon>
        <taxon>Alveolata</taxon>
        <taxon>Dinophyceae</taxon>
        <taxon>Gonyaulacales</taxon>
        <taxon>Pyrocystaceae</taxon>
        <taxon>Alexandrium</taxon>
    </lineage>
</organism>
<evidence type="ECO:0000256" key="3">
    <source>
        <dbReference type="ARBA" id="ARBA00022989"/>
    </source>
</evidence>
<keyword evidence="5 7" id="KW-0472">Membrane</keyword>
<evidence type="ECO:0000256" key="4">
    <source>
        <dbReference type="ARBA" id="ARBA00023034"/>
    </source>
</evidence>
<feature type="transmembrane region" description="Helical" evidence="7">
    <location>
        <begin position="103"/>
        <end position="127"/>
    </location>
</feature>
<name>A0A7S1SCJ8_ALECA</name>
<keyword evidence="2 7" id="KW-0812">Transmembrane</keyword>
<evidence type="ECO:0000256" key="6">
    <source>
        <dbReference type="ARBA" id="ARBA00025799"/>
    </source>
</evidence>
<evidence type="ECO:0000256" key="7">
    <source>
        <dbReference type="SAM" id="Phobius"/>
    </source>
</evidence>
<dbReference type="InterPro" id="IPR007305">
    <property type="entry name" value="Vesicle_transpt_Got1/SFT2"/>
</dbReference>
<dbReference type="GO" id="GO:0042147">
    <property type="term" value="P:retrograde transport, endosome to Golgi"/>
    <property type="evidence" value="ECO:0007669"/>
    <property type="project" value="InterPro"/>
</dbReference>
<feature type="transmembrane region" description="Helical" evidence="7">
    <location>
        <begin position="42"/>
        <end position="62"/>
    </location>
</feature>
<dbReference type="EMBL" id="HBGE01113561">
    <property type="protein sequence ID" value="CAD9190913.1"/>
    <property type="molecule type" value="Transcribed_RNA"/>
</dbReference>
<dbReference type="GO" id="GO:0000139">
    <property type="term" value="C:Golgi membrane"/>
    <property type="evidence" value="ECO:0007669"/>
    <property type="project" value="UniProtKB-SubCell"/>
</dbReference>
<dbReference type="PANTHER" id="PTHR21493:SF9">
    <property type="entry name" value="GOLGI TRANSPORT PROTEIN 1-RELATED"/>
    <property type="match status" value="1"/>
</dbReference>
<reference evidence="8" key="1">
    <citation type="submission" date="2021-01" db="EMBL/GenBank/DDBJ databases">
        <authorList>
            <person name="Corre E."/>
            <person name="Pelletier E."/>
            <person name="Niang G."/>
            <person name="Scheremetjew M."/>
            <person name="Finn R."/>
            <person name="Kale V."/>
            <person name="Holt S."/>
            <person name="Cochrane G."/>
            <person name="Meng A."/>
            <person name="Brown T."/>
            <person name="Cohen L."/>
        </authorList>
    </citation>
    <scope>NUCLEOTIDE SEQUENCE</scope>
    <source>
        <strain evidence="8">OF101</strain>
    </source>
</reference>
<evidence type="ECO:0008006" key="9">
    <source>
        <dbReference type="Google" id="ProtNLM"/>
    </source>
</evidence>
<sequence>MAQVRRSFEKAWGGALLPREGANPQLAPPKPRPAMIDDNKKIGIGLCGIGLVCMGIGICLFFDRTFLALGNVAFLMGLGLLLGPAKAFKFFFRKEKWKGSTAYFLGIALIVLRWSFCGFVLELYGVWKLFAAFLPSVITSMKMAVPGASMVLNMWPFSSMCSYVYDQRRLPS</sequence>
<dbReference type="GO" id="GO:0006888">
    <property type="term" value="P:endoplasmic reticulum to Golgi vesicle-mediated transport"/>
    <property type="evidence" value="ECO:0007669"/>
    <property type="project" value="InterPro"/>
</dbReference>
<comment type="similarity">
    <text evidence="6">Belongs to the GOT1 family.</text>
</comment>
<feature type="transmembrane region" description="Helical" evidence="7">
    <location>
        <begin position="68"/>
        <end position="91"/>
    </location>
</feature>
<proteinExistence type="inferred from homology"/>
<accession>A0A7S1SCJ8</accession>
<evidence type="ECO:0000313" key="8">
    <source>
        <dbReference type="EMBL" id="CAD9190913.1"/>
    </source>
</evidence>
<evidence type="ECO:0000256" key="5">
    <source>
        <dbReference type="ARBA" id="ARBA00023136"/>
    </source>
</evidence>